<dbReference type="Gene3D" id="3.40.1440.10">
    <property type="entry name" value="GIY-YIG endonuclease"/>
    <property type="match status" value="1"/>
</dbReference>
<dbReference type="RefSeq" id="WP_124935435.1">
    <property type="nucleotide sequence ID" value="NZ_RJVQ01000001.1"/>
</dbReference>
<reference evidence="3 4" key="1">
    <citation type="submission" date="2018-11" db="EMBL/GenBank/DDBJ databases">
        <title>Vibrio LJC006 sp. nov., isolated from seawater during the bloom of the enteromorpha.</title>
        <authorList>
            <person name="Liang J."/>
        </authorList>
    </citation>
    <scope>NUCLEOTIDE SEQUENCE [LARGE SCALE GENOMIC DNA]</scope>
    <source>
        <strain evidence="3 4">LJC006</strain>
    </source>
</reference>
<dbReference type="PANTHER" id="PTHR34477">
    <property type="entry name" value="UPF0213 PROTEIN YHBQ"/>
    <property type="match status" value="1"/>
</dbReference>
<dbReference type="InterPro" id="IPR035901">
    <property type="entry name" value="GIY-YIG_endonuc_sf"/>
</dbReference>
<dbReference type="EMBL" id="RJVQ01000001">
    <property type="protein sequence ID" value="RQW64785.1"/>
    <property type="molecule type" value="Genomic_DNA"/>
</dbReference>
<dbReference type="Pfam" id="PF01541">
    <property type="entry name" value="GIY-YIG"/>
    <property type="match status" value="1"/>
</dbReference>
<name>A0A3N9TMC3_9VIBR</name>
<comment type="caution">
    <text evidence="3">The sequence shown here is derived from an EMBL/GenBank/DDBJ whole genome shotgun (WGS) entry which is preliminary data.</text>
</comment>
<organism evidence="3 4">
    <name type="scientific">Vibrio viridaestus</name>
    <dbReference type="NCBI Taxonomy" id="2487322"/>
    <lineage>
        <taxon>Bacteria</taxon>
        <taxon>Pseudomonadati</taxon>
        <taxon>Pseudomonadota</taxon>
        <taxon>Gammaproteobacteria</taxon>
        <taxon>Vibrionales</taxon>
        <taxon>Vibrionaceae</taxon>
        <taxon>Vibrio</taxon>
    </lineage>
</organism>
<comment type="similarity">
    <text evidence="1">Belongs to the UPF0213 family.</text>
</comment>
<gene>
    <name evidence="3" type="ORF">EES38_01690</name>
</gene>
<protein>
    <submittedName>
        <fullName evidence="3">GIY-YIG nuclease family protein</fullName>
    </submittedName>
</protein>
<dbReference type="PANTHER" id="PTHR34477:SF1">
    <property type="entry name" value="UPF0213 PROTEIN YHBQ"/>
    <property type="match status" value="1"/>
</dbReference>
<dbReference type="InterPro" id="IPR000305">
    <property type="entry name" value="GIY-YIG_endonuc"/>
</dbReference>
<sequence>MSSVSTSWWVYLVRTHQGQLYCGISTDVERRFKQHESGTGAKFLRGKGPLSLEWFAKVPTHSAALKCEVRIKRLSKASKEKLIVEPKYFRELITSFK</sequence>
<dbReference type="InterPro" id="IPR050190">
    <property type="entry name" value="UPF0213_domain"/>
</dbReference>
<keyword evidence="4" id="KW-1185">Reference proteome</keyword>
<evidence type="ECO:0000259" key="2">
    <source>
        <dbReference type="PROSITE" id="PS50164"/>
    </source>
</evidence>
<dbReference type="OrthoDB" id="9797095at2"/>
<evidence type="ECO:0000313" key="3">
    <source>
        <dbReference type="EMBL" id="RQW64785.1"/>
    </source>
</evidence>
<evidence type="ECO:0000256" key="1">
    <source>
        <dbReference type="ARBA" id="ARBA00007435"/>
    </source>
</evidence>
<dbReference type="AlphaFoldDB" id="A0A3N9TMC3"/>
<proteinExistence type="inferred from homology"/>
<dbReference type="CDD" id="cd10456">
    <property type="entry name" value="GIY-YIG_UPF0213"/>
    <property type="match status" value="1"/>
</dbReference>
<dbReference type="SUPFAM" id="SSF82771">
    <property type="entry name" value="GIY-YIG endonuclease"/>
    <property type="match status" value="1"/>
</dbReference>
<dbReference type="Proteomes" id="UP000281112">
    <property type="component" value="Unassembled WGS sequence"/>
</dbReference>
<evidence type="ECO:0000313" key="4">
    <source>
        <dbReference type="Proteomes" id="UP000281112"/>
    </source>
</evidence>
<accession>A0A3N9TMC3</accession>
<dbReference type="PROSITE" id="PS50164">
    <property type="entry name" value="GIY_YIG"/>
    <property type="match status" value="1"/>
</dbReference>
<feature type="domain" description="GIY-YIG" evidence="2">
    <location>
        <begin position="6"/>
        <end position="81"/>
    </location>
</feature>